<proteinExistence type="predicted"/>
<dbReference type="STRING" id="619300.G3AR35"/>
<dbReference type="RefSeq" id="XP_007376474.1">
    <property type="nucleotide sequence ID" value="XM_007376412.1"/>
</dbReference>
<dbReference type="Proteomes" id="UP000000709">
    <property type="component" value="Unassembled WGS sequence"/>
</dbReference>
<dbReference type="OMA" id="DHYMPRQ"/>
<dbReference type="InterPro" id="IPR038609">
    <property type="entry name" value="HDA1_su2/3_sf"/>
</dbReference>
<sequence>MNLMDMLSADPPSSLYSPQMNGVDTAYEDSKPRDPFAVSDEVLPDNAVCYLPTLLTRFQQSVVDLLLHLFSSELLNEVKSKRLRTSIDSLLESAPTTKENGLNTYEKISLLYEQLMKVNCNPSLLVDHFIPKKILLVETNERQTNLSGKSQLFNRIVDSLIDTKRYPEGFYMLVVAGSVKELELIEGLILGKRLYYENYSSAKLYDDKRPIPNLKAAINPESKLCLNLITSQQLYNNYLSASSTKSVDYNMIFSFDAELDVDIPSIQILRPNPQECPIFIPVPIYSIEHIAQQFPKPTSSLNFSNDTSDPMYKHKLKVIKALVVNKFHVREIDGANFFVDNYGSKMEKFKSWLEKSTVENPIKKYTEKVALTFTDDKLIKKLNICFTESINGGFDSLGDFDYKSYRSQIAEALHGKLFQIEETIAELNNNVIPEKRKYESSRQSHYDDDEDLISSGYRKLRKLSDEATVQEKTLCRIESDLVKVEEIQTEKQRRLDKLKEHTDHVHTEEDLQKQKASLEELHQELAKMTEEFDKLNQECETLRSSYQMSSATAVQLSSMLAQLKEKDSELNKKVNGQGLTSLPALMKKDALLNYESQLNRIQKENQFMSGLFNEKIDKLYKERQVVMETSNSGSSSRPSNRVSRSSTPL</sequence>
<dbReference type="OrthoDB" id="4034449at2759"/>
<organism evidence="4">
    <name type="scientific">Spathaspora passalidarum (strain NRRL Y-27907 / 11-Y1)</name>
    <dbReference type="NCBI Taxonomy" id="619300"/>
    <lineage>
        <taxon>Eukaryota</taxon>
        <taxon>Fungi</taxon>
        <taxon>Dikarya</taxon>
        <taxon>Ascomycota</taxon>
        <taxon>Saccharomycotina</taxon>
        <taxon>Pichiomycetes</taxon>
        <taxon>Debaryomycetaceae</taxon>
        <taxon>Spathaspora</taxon>
    </lineage>
</organism>
<keyword evidence="1" id="KW-0175">Coiled coil</keyword>
<reference evidence="3 4" key="1">
    <citation type="journal article" date="2011" name="Proc. Natl. Acad. Sci. U.S.A.">
        <title>Comparative genomics of xylose-fermenting fungi for enhanced biofuel production.</title>
        <authorList>
            <person name="Wohlbach D.J."/>
            <person name="Kuo A."/>
            <person name="Sato T.K."/>
            <person name="Potts K.M."/>
            <person name="Salamov A.A."/>
            <person name="LaButti K.M."/>
            <person name="Sun H."/>
            <person name="Clum A."/>
            <person name="Pangilinan J.L."/>
            <person name="Lindquist E.A."/>
            <person name="Lucas S."/>
            <person name="Lapidus A."/>
            <person name="Jin M."/>
            <person name="Gunawan C."/>
            <person name="Balan V."/>
            <person name="Dale B.E."/>
            <person name="Jeffries T.W."/>
            <person name="Zinkel R."/>
            <person name="Barry K.W."/>
            <person name="Grigoriev I.V."/>
            <person name="Gasch A.P."/>
        </authorList>
    </citation>
    <scope>NUCLEOTIDE SEQUENCE [LARGE SCALE GENOMIC DNA]</scope>
    <source>
        <strain evidence="4">NRRL Y-27907 / 11-Y1</strain>
    </source>
</reference>
<feature type="compositionally biased region" description="Low complexity" evidence="2">
    <location>
        <begin position="630"/>
        <end position="649"/>
    </location>
</feature>
<evidence type="ECO:0000313" key="4">
    <source>
        <dbReference type="Proteomes" id="UP000000709"/>
    </source>
</evidence>
<dbReference type="KEGG" id="spaa:SPAPADRAFT_140325"/>
<dbReference type="Gene3D" id="3.40.50.12360">
    <property type="match status" value="1"/>
</dbReference>
<name>G3AR35_SPAPN</name>
<feature type="coiled-coil region" evidence="1">
    <location>
        <begin position="504"/>
        <end position="545"/>
    </location>
</feature>
<dbReference type="EMBL" id="GL996503">
    <property type="protein sequence ID" value="EGW31696.1"/>
    <property type="molecule type" value="Genomic_DNA"/>
</dbReference>
<dbReference type="HOGENOM" id="CLU_362083_0_0_1"/>
<keyword evidence="4" id="KW-1185">Reference proteome</keyword>
<evidence type="ECO:0000313" key="3">
    <source>
        <dbReference type="EMBL" id="EGW31696.1"/>
    </source>
</evidence>
<dbReference type="eggNOG" id="ENOG502QU6B">
    <property type="taxonomic scope" value="Eukaryota"/>
</dbReference>
<dbReference type="InterPro" id="IPR021006">
    <property type="entry name" value="Hda2/3"/>
</dbReference>
<accession>G3AR35</accession>
<dbReference type="FunCoup" id="G3AR35">
    <property type="interactions" value="98"/>
</dbReference>
<gene>
    <name evidence="3" type="ORF">SPAPADRAFT_140325</name>
</gene>
<feature type="region of interest" description="Disordered" evidence="2">
    <location>
        <begin position="627"/>
        <end position="649"/>
    </location>
</feature>
<evidence type="ECO:0000256" key="2">
    <source>
        <dbReference type="SAM" id="MobiDB-lite"/>
    </source>
</evidence>
<dbReference type="Pfam" id="PF11496">
    <property type="entry name" value="HDA2-3"/>
    <property type="match status" value="1"/>
</dbReference>
<dbReference type="GO" id="GO:0070823">
    <property type="term" value="C:HDA1 complex"/>
    <property type="evidence" value="ECO:0007669"/>
    <property type="project" value="InterPro"/>
</dbReference>
<evidence type="ECO:0000256" key="1">
    <source>
        <dbReference type="SAM" id="Coils"/>
    </source>
</evidence>
<dbReference type="InParanoid" id="G3AR35"/>
<protein>
    <submittedName>
        <fullName evidence="3">Structural maintenance of chromosome protein 3</fullName>
    </submittedName>
</protein>
<dbReference type="GeneID" id="18870284"/>
<dbReference type="AlphaFoldDB" id="G3AR35"/>